<dbReference type="EMBL" id="GG657754">
    <property type="protein sequence ID" value="EFL27997.1"/>
    <property type="molecule type" value="Genomic_DNA"/>
</dbReference>
<dbReference type="PROSITE" id="PS50928">
    <property type="entry name" value="ABC_TM1"/>
    <property type="match status" value="1"/>
</dbReference>
<gene>
    <name evidence="10" type="ORF">SSOG_07711</name>
</gene>
<accession>D9WP24</accession>
<proteinExistence type="inferred from homology"/>
<dbReference type="Proteomes" id="UP000003963">
    <property type="component" value="Unassembled WGS sequence"/>
</dbReference>
<feature type="region of interest" description="Disordered" evidence="8">
    <location>
        <begin position="1"/>
        <end position="34"/>
    </location>
</feature>
<organism evidence="10 11">
    <name type="scientific">Streptomyces himastatinicus ATCC 53653</name>
    <dbReference type="NCBI Taxonomy" id="457427"/>
    <lineage>
        <taxon>Bacteria</taxon>
        <taxon>Bacillati</taxon>
        <taxon>Actinomycetota</taxon>
        <taxon>Actinomycetes</taxon>
        <taxon>Kitasatosporales</taxon>
        <taxon>Streptomycetaceae</taxon>
        <taxon>Streptomyces</taxon>
        <taxon>Streptomyces violaceusniger group</taxon>
    </lineage>
</organism>
<dbReference type="HOGENOM" id="CLU_016047_1_2_11"/>
<feature type="transmembrane region" description="Helical" evidence="7">
    <location>
        <begin position="65"/>
        <end position="87"/>
    </location>
</feature>
<keyword evidence="5 7" id="KW-1133">Transmembrane helix</keyword>
<evidence type="ECO:0000256" key="1">
    <source>
        <dbReference type="ARBA" id="ARBA00004651"/>
    </source>
</evidence>
<sequence>MGAAPGRRLDGAVDPAARRRPRAGVAPGRGPVRLRGPRLEVGQPGVEARGMKTLRHGRPLRPGRVLQYAALAAVVLIADLPLLWILFTAVKPDEEIISYPPTFLPHTLTLDNFRTLFEISSFGTYLTNSLIVAAVSTLLVVGLGTCAAYALVRFRIPGLRWIGELSLFAYLVPPILVLVPVSQLVARFGLANNLAALVVIYTATLLPFALWTLRSYFHGLTVELEDAAMVDGCTRFGAFVRVVLPQSVPGLIATAVFAFNAAWSEYLFASTLMAEPDKLTLSPGLSLLMDQTSVYSWGVLMAAALIVVAPVLVLFVIVQKFLVGGIGQGAVK</sequence>
<name>D9WP24_9ACTN</name>
<dbReference type="GO" id="GO:0005886">
    <property type="term" value="C:plasma membrane"/>
    <property type="evidence" value="ECO:0007669"/>
    <property type="project" value="UniProtKB-SubCell"/>
</dbReference>
<comment type="subcellular location">
    <subcellularLocation>
        <location evidence="1 7">Cell membrane</location>
        <topology evidence="1 7">Multi-pass membrane protein</topology>
    </subcellularLocation>
</comment>
<feature type="domain" description="ABC transmembrane type-1" evidence="9">
    <location>
        <begin position="126"/>
        <end position="318"/>
    </location>
</feature>
<evidence type="ECO:0000256" key="7">
    <source>
        <dbReference type="RuleBase" id="RU363032"/>
    </source>
</evidence>
<keyword evidence="6 7" id="KW-0472">Membrane</keyword>
<feature type="transmembrane region" description="Helical" evidence="7">
    <location>
        <begin position="294"/>
        <end position="318"/>
    </location>
</feature>
<dbReference type="Gene3D" id="1.10.3720.10">
    <property type="entry name" value="MetI-like"/>
    <property type="match status" value="1"/>
</dbReference>
<dbReference type="PANTHER" id="PTHR32243">
    <property type="entry name" value="MALTOSE TRANSPORT SYSTEM PERMEASE-RELATED"/>
    <property type="match status" value="1"/>
</dbReference>
<keyword evidence="3" id="KW-1003">Cell membrane</keyword>
<dbReference type="InterPro" id="IPR000515">
    <property type="entry name" value="MetI-like"/>
</dbReference>
<evidence type="ECO:0000256" key="8">
    <source>
        <dbReference type="SAM" id="MobiDB-lite"/>
    </source>
</evidence>
<evidence type="ECO:0000259" key="9">
    <source>
        <dbReference type="PROSITE" id="PS50928"/>
    </source>
</evidence>
<evidence type="ECO:0000313" key="10">
    <source>
        <dbReference type="EMBL" id="EFL27997.1"/>
    </source>
</evidence>
<dbReference type="STRING" id="457427.SSOG_07711"/>
<evidence type="ECO:0000256" key="4">
    <source>
        <dbReference type="ARBA" id="ARBA00022692"/>
    </source>
</evidence>
<dbReference type="CDD" id="cd06261">
    <property type="entry name" value="TM_PBP2"/>
    <property type="match status" value="1"/>
</dbReference>
<evidence type="ECO:0000313" key="11">
    <source>
        <dbReference type="Proteomes" id="UP000003963"/>
    </source>
</evidence>
<feature type="transmembrane region" description="Helical" evidence="7">
    <location>
        <begin position="164"/>
        <end position="182"/>
    </location>
</feature>
<feature type="compositionally biased region" description="Low complexity" evidence="8">
    <location>
        <begin position="23"/>
        <end position="34"/>
    </location>
</feature>
<dbReference type="SUPFAM" id="SSF161098">
    <property type="entry name" value="MetI-like"/>
    <property type="match status" value="1"/>
</dbReference>
<dbReference type="Pfam" id="PF00528">
    <property type="entry name" value="BPD_transp_1"/>
    <property type="match status" value="1"/>
</dbReference>
<dbReference type="GO" id="GO:0055085">
    <property type="term" value="P:transmembrane transport"/>
    <property type="evidence" value="ECO:0007669"/>
    <property type="project" value="InterPro"/>
</dbReference>
<comment type="similarity">
    <text evidence="7">Belongs to the binding-protein-dependent transport system permease family.</text>
</comment>
<protein>
    <submittedName>
        <fullName evidence="10">ABC transporter, permease</fullName>
    </submittedName>
</protein>
<keyword evidence="11" id="KW-1185">Reference proteome</keyword>
<feature type="transmembrane region" description="Helical" evidence="7">
    <location>
        <begin position="130"/>
        <end position="152"/>
    </location>
</feature>
<evidence type="ECO:0000256" key="3">
    <source>
        <dbReference type="ARBA" id="ARBA00022475"/>
    </source>
</evidence>
<dbReference type="InterPro" id="IPR035906">
    <property type="entry name" value="MetI-like_sf"/>
</dbReference>
<dbReference type="InterPro" id="IPR050901">
    <property type="entry name" value="BP-dep_ABC_trans_perm"/>
</dbReference>
<evidence type="ECO:0000256" key="5">
    <source>
        <dbReference type="ARBA" id="ARBA00022989"/>
    </source>
</evidence>
<dbReference type="PANTHER" id="PTHR32243:SF18">
    <property type="entry name" value="INNER MEMBRANE ABC TRANSPORTER PERMEASE PROTEIN YCJP"/>
    <property type="match status" value="1"/>
</dbReference>
<dbReference type="AlphaFoldDB" id="D9WP24"/>
<feature type="transmembrane region" description="Helical" evidence="7">
    <location>
        <begin position="194"/>
        <end position="213"/>
    </location>
</feature>
<reference evidence="10 11" key="1">
    <citation type="submission" date="2009-02" db="EMBL/GenBank/DDBJ databases">
        <title>Annotation of Streptomyces hygroscopicus strain ATCC 53653.</title>
        <authorList>
            <consortium name="The Broad Institute Genome Sequencing Platform"/>
            <consortium name="Broad Institute Microbial Sequencing Center"/>
            <person name="Fischbach M."/>
            <person name="Godfrey P."/>
            <person name="Ward D."/>
            <person name="Young S."/>
            <person name="Zeng Q."/>
            <person name="Koehrsen M."/>
            <person name="Alvarado L."/>
            <person name="Berlin A.M."/>
            <person name="Bochicchio J."/>
            <person name="Borenstein D."/>
            <person name="Chapman S.B."/>
            <person name="Chen Z."/>
            <person name="Engels R."/>
            <person name="Freedman E."/>
            <person name="Gellesch M."/>
            <person name="Goldberg J."/>
            <person name="Griggs A."/>
            <person name="Gujja S."/>
            <person name="Heilman E.R."/>
            <person name="Heiman D.I."/>
            <person name="Hepburn T.A."/>
            <person name="Howarth C."/>
            <person name="Jen D."/>
            <person name="Larson L."/>
            <person name="Lewis B."/>
            <person name="Mehta T."/>
            <person name="Park D."/>
            <person name="Pearson M."/>
            <person name="Richards J."/>
            <person name="Roberts A."/>
            <person name="Saif S."/>
            <person name="Shea T.D."/>
            <person name="Shenoy N."/>
            <person name="Sisk P."/>
            <person name="Stolte C."/>
            <person name="Sykes S.N."/>
            <person name="Thomson T."/>
            <person name="Walk T."/>
            <person name="White J."/>
            <person name="Yandava C."/>
            <person name="Straight P."/>
            <person name="Clardy J."/>
            <person name="Hung D."/>
            <person name="Kolter R."/>
            <person name="Mekalanos J."/>
            <person name="Walker S."/>
            <person name="Walsh C.T."/>
            <person name="Wieland-Brown L.C."/>
            <person name="Haas B."/>
            <person name="Nusbaum C."/>
            <person name="Birren B."/>
        </authorList>
    </citation>
    <scope>NUCLEOTIDE SEQUENCE [LARGE SCALE GENOMIC DNA]</scope>
    <source>
        <strain evidence="10 11">ATCC 53653</strain>
    </source>
</reference>
<keyword evidence="4 7" id="KW-0812">Transmembrane</keyword>
<evidence type="ECO:0000256" key="2">
    <source>
        <dbReference type="ARBA" id="ARBA00022448"/>
    </source>
</evidence>
<keyword evidence="2 7" id="KW-0813">Transport</keyword>
<evidence type="ECO:0000256" key="6">
    <source>
        <dbReference type="ARBA" id="ARBA00023136"/>
    </source>
</evidence>